<organism evidence="2">
    <name type="scientific">uncultured Microcoleus sp</name>
    <dbReference type="NCBI Taxonomy" id="259945"/>
    <lineage>
        <taxon>Bacteria</taxon>
        <taxon>Bacillati</taxon>
        <taxon>Cyanobacteriota</taxon>
        <taxon>Cyanophyceae</taxon>
        <taxon>Oscillatoriophycideae</taxon>
        <taxon>Oscillatoriales</taxon>
        <taxon>Microcoleaceae</taxon>
        <taxon>Microcoleus</taxon>
        <taxon>environmental samples</taxon>
    </lineage>
</organism>
<sequence length="58" mass="6430">MVNPKKTYARCLINPVSFQISQKEEARRKKQSAIKLTISAIKNVLIALAVAIFCPSPT</sequence>
<gene>
    <name evidence="2" type="ORF">AVDCRST_MAG84-2881</name>
</gene>
<dbReference type="EMBL" id="CADCTZ010000537">
    <property type="protein sequence ID" value="CAA9351288.1"/>
    <property type="molecule type" value="Genomic_DNA"/>
</dbReference>
<keyword evidence="1" id="KW-0472">Membrane</keyword>
<keyword evidence="1" id="KW-1133">Transmembrane helix</keyword>
<protein>
    <submittedName>
        <fullName evidence="2">Uncharacterized protein</fullName>
    </submittedName>
</protein>
<dbReference type="AlphaFoldDB" id="A0A6J4M670"/>
<proteinExistence type="predicted"/>
<reference evidence="2" key="1">
    <citation type="submission" date="2020-02" db="EMBL/GenBank/DDBJ databases">
        <authorList>
            <person name="Meier V. D."/>
        </authorList>
    </citation>
    <scope>NUCLEOTIDE SEQUENCE</scope>
    <source>
        <strain evidence="2">AVDCRST_MAG84</strain>
    </source>
</reference>
<name>A0A6J4M670_9CYAN</name>
<evidence type="ECO:0000256" key="1">
    <source>
        <dbReference type="SAM" id="Phobius"/>
    </source>
</evidence>
<evidence type="ECO:0000313" key="2">
    <source>
        <dbReference type="EMBL" id="CAA9351288.1"/>
    </source>
</evidence>
<feature type="transmembrane region" description="Helical" evidence="1">
    <location>
        <begin position="33"/>
        <end position="53"/>
    </location>
</feature>
<accession>A0A6J4M670</accession>
<keyword evidence="1" id="KW-0812">Transmembrane</keyword>